<evidence type="ECO:0000313" key="2">
    <source>
        <dbReference type="Proteomes" id="UP000029585"/>
    </source>
</evidence>
<comment type="caution">
    <text evidence="1">The sequence shown here is derived from an EMBL/GenBank/DDBJ whole genome shotgun (WGS) entry which is preliminary data.</text>
</comment>
<name>A0A096DCB0_FLAPL</name>
<dbReference type="HOGENOM" id="CLU_2933191_0_0_9"/>
<dbReference type="EMBL" id="ADLO01000063">
    <property type="protein sequence ID" value="KGF55154.1"/>
    <property type="molecule type" value="Genomic_DNA"/>
</dbReference>
<proteinExistence type="predicted"/>
<dbReference type="RefSeq" id="WP_007493116.1">
    <property type="nucleotide sequence ID" value="NZ_KN174163.1"/>
</dbReference>
<keyword evidence="2" id="KW-1185">Reference proteome</keyword>
<evidence type="ECO:0000313" key="1">
    <source>
        <dbReference type="EMBL" id="KGF55154.1"/>
    </source>
</evidence>
<evidence type="ECO:0008006" key="3">
    <source>
        <dbReference type="Google" id="ProtNLM"/>
    </source>
</evidence>
<protein>
    <recommendedName>
        <fullName evidence="3">Motility protein</fullName>
    </recommendedName>
</protein>
<gene>
    <name evidence="1" type="ORF">HMPREF9460_02221</name>
</gene>
<dbReference type="Pfam" id="PF14070">
    <property type="entry name" value="YjfB_motility"/>
    <property type="match status" value="1"/>
</dbReference>
<organism evidence="1 2">
    <name type="scientific">Flavonifractor plautii 1_3_50AFAA</name>
    <dbReference type="NCBI Taxonomy" id="742738"/>
    <lineage>
        <taxon>Bacteria</taxon>
        <taxon>Bacillati</taxon>
        <taxon>Bacillota</taxon>
        <taxon>Clostridia</taxon>
        <taxon>Eubacteriales</taxon>
        <taxon>Oscillospiraceae</taxon>
        <taxon>Flavonifractor</taxon>
    </lineage>
</organism>
<dbReference type="GeneID" id="63974843"/>
<reference evidence="1 2" key="1">
    <citation type="submission" date="2011-08" db="EMBL/GenBank/DDBJ databases">
        <title>The Genome Sequence of Clostridium orbiscindens 1_3_50AFAA.</title>
        <authorList>
            <consortium name="The Broad Institute Genome Sequencing Platform"/>
            <person name="Earl A."/>
            <person name="Ward D."/>
            <person name="Feldgarden M."/>
            <person name="Gevers D."/>
            <person name="Daigneault M."/>
            <person name="Strauss J."/>
            <person name="Allen-Vercoe E."/>
            <person name="Young S.K."/>
            <person name="Zeng Q."/>
            <person name="Gargeya S."/>
            <person name="Fitzgerald M."/>
            <person name="Haas B."/>
            <person name="Abouelleil A."/>
            <person name="Alvarado L."/>
            <person name="Arachchi H.M."/>
            <person name="Berlin A."/>
            <person name="Brown A."/>
            <person name="Chapman S.B."/>
            <person name="Chen Z."/>
            <person name="Dunbar C."/>
            <person name="Freedman E."/>
            <person name="Gearin G."/>
            <person name="Gellesch M."/>
            <person name="Goldberg J."/>
            <person name="Griggs A."/>
            <person name="Gujja S."/>
            <person name="Heiman D."/>
            <person name="Howarth C."/>
            <person name="Larson L."/>
            <person name="Lui A."/>
            <person name="MacDonald P.J.P."/>
            <person name="Montmayeur A."/>
            <person name="Murphy C."/>
            <person name="Neiman D."/>
            <person name="Pearson M."/>
            <person name="Priest M."/>
            <person name="Roberts A."/>
            <person name="Saif S."/>
            <person name="Shea T."/>
            <person name="Shenoy N."/>
            <person name="Sisk P."/>
            <person name="Stolte C."/>
            <person name="Sykes S."/>
            <person name="Wortman J."/>
            <person name="Nusbaum C."/>
            <person name="Birren B."/>
        </authorList>
    </citation>
    <scope>NUCLEOTIDE SEQUENCE [LARGE SCALE GENOMIC DNA]</scope>
    <source>
        <strain evidence="1 2">1_3_50AFAA</strain>
    </source>
</reference>
<dbReference type="PATRIC" id="fig|742738.3.peg.2283"/>
<dbReference type="eggNOG" id="ENOG50323VF">
    <property type="taxonomic scope" value="Bacteria"/>
</dbReference>
<sequence>MNMMDGIAATASSLASAQLQQSYTLAVSKKAMESQELAVQELLQMLPPSSSSGYQFDVYA</sequence>
<dbReference type="AlphaFoldDB" id="A0A096DCB0"/>
<accession>A0A096DCB0</accession>
<dbReference type="Proteomes" id="UP000029585">
    <property type="component" value="Unassembled WGS sequence"/>
</dbReference>
<dbReference type="InterPro" id="IPR025906">
    <property type="entry name" value="YjfB_motility"/>
</dbReference>